<name>A0A8J7IPQ6_9RHOB</name>
<dbReference type="AlphaFoldDB" id="A0A8J7IPQ6"/>
<dbReference type="Proteomes" id="UP000640583">
    <property type="component" value="Unassembled WGS sequence"/>
</dbReference>
<reference evidence="1" key="1">
    <citation type="submission" date="2020-10" db="EMBL/GenBank/DDBJ databases">
        <title>Paenihalocynthiibacter styelae gen. nov., sp. nov., isolated from stalked sea squirt Styela clava.</title>
        <authorList>
            <person name="Kim Y.-O."/>
            <person name="Yoon J.-H."/>
        </authorList>
    </citation>
    <scope>NUCLEOTIDE SEQUENCE</scope>
    <source>
        <strain evidence="1">MYP1-1</strain>
    </source>
</reference>
<protein>
    <submittedName>
        <fullName evidence="1">Uncharacterized protein</fullName>
    </submittedName>
</protein>
<comment type="caution">
    <text evidence="1">The sequence shown here is derived from an EMBL/GenBank/DDBJ whole genome shotgun (WGS) entry which is preliminary data.</text>
</comment>
<organism evidence="1 2">
    <name type="scientific">Halocynthiibacter styelae</name>
    <dbReference type="NCBI Taxonomy" id="2761955"/>
    <lineage>
        <taxon>Bacteria</taxon>
        <taxon>Pseudomonadati</taxon>
        <taxon>Pseudomonadota</taxon>
        <taxon>Alphaproteobacteria</taxon>
        <taxon>Rhodobacterales</taxon>
        <taxon>Paracoccaceae</taxon>
        <taxon>Halocynthiibacter</taxon>
    </lineage>
</organism>
<keyword evidence="2" id="KW-1185">Reference proteome</keyword>
<evidence type="ECO:0000313" key="2">
    <source>
        <dbReference type="Proteomes" id="UP000640583"/>
    </source>
</evidence>
<dbReference type="EMBL" id="JADCKQ010000011">
    <property type="protein sequence ID" value="MBI1494836.1"/>
    <property type="molecule type" value="Genomic_DNA"/>
</dbReference>
<evidence type="ECO:0000313" key="1">
    <source>
        <dbReference type="EMBL" id="MBI1494836.1"/>
    </source>
</evidence>
<proteinExistence type="predicted"/>
<dbReference type="RefSeq" id="WP_228849574.1">
    <property type="nucleotide sequence ID" value="NZ_JADCKQ010000011.1"/>
</dbReference>
<sequence length="293" mass="31674">MTSEVNVTRKLQHILAELSPRTDQVAQLSATSRGNKRARMLEAIGQTVLARVLVFTSEHEGTAKATLVLNVNSSRVTAVEHAEPESLGNIPDLASESRAETAQQLGALMTEFSRVDGDVHLQSFPPETAPGAEDVGITLSELLAVVTVEELPEDVVEATQVAEVSEPEEVAVPIDAAQPARAGYLARFYDSVDSFSAAKAEITVEGKIARQSEPELITADLAELLTRDLQEWENDSGDVIAMPQLIVMRPEKPKDPALALYRTESGTVVSVHETRKLGSVVSALKELRQSDEQ</sequence>
<gene>
    <name evidence="1" type="ORF">H1D41_14420</name>
</gene>
<accession>A0A8J7IPQ6</accession>